<sequence length="112" mass="13222">MCNQKRRMAFCESVWSFGFYGIFWASNGTNSFSLWHLWKNKLAIALWGEQEEEKWKHLNGNMPSGFDCSSVVYMQKRLEFLENKARESTSRVVTDNRLYKQKLSHLDSSKQS</sequence>
<dbReference type="EMBL" id="HG994363">
    <property type="protein sequence ID" value="CAF2037543.1"/>
    <property type="molecule type" value="Genomic_DNA"/>
</dbReference>
<proteinExistence type="predicted"/>
<gene>
    <name evidence="1" type="ORF">DARMORV10_A09P09320.1</name>
</gene>
<evidence type="ECO:0000313" key="1">
    <source>
        <dbReference type="EMBL" id="CAF2037543.1"/>
    </source>
</evidence>
<dbReference type="Proteomes" id="UP001295469">
    <property type="component" value="Chromosome A09"/>
</dbReference>
<organism evidence="1">
    <name type="scientific">Brassica napus</name>
    <name type="common">Rape</name>
    <dbReference type="NCBI Taxonomy" id="3708"/>
    <lineage>
        <taxon>Eukaryota</taxon>
        <taxon>Viridiplantae</taxon>
        <taxon>Streptophyta</taxon>
        <taxon>Embryophyta</taxon>
        <taxon>Tracheophyta</taxon>
        <taxon>Spermatophyta</taxon>
        <taxon>Magnoliopsida</taxon>
        <taxon>eudicotyledons</taxon>
        <taxon>Gunneridae</taxon>
        <taxon>Pentapetalae</taxon>
        <taxon>rosids</taxon>
        <taxon>malvids</taxon>
        <taxon>Brassicales</taxon>
        <taxon>Brassicaceae</taxon>
        <taxon>Brassiceae</taxon>
        <taxon>Brassica</taxon>
    </lineage>
</organism>
<dbReference type="AlphaFoldDB" id="A0A816NNC2"/>
<reference evidence="1" key="1">
    <citation type="submission" date="2021-01" db="EMBL/GenBank/DDBJ databases">
        <authorList>
            <consortium name="Genoscope - CEA"/>
            <person name="William W."/>
        </authorList>
    </citation>
    <scope>NUCLEOTIDE SEQUENCE</scope>
</reference>
<dbReference type="SMR" id="A0A816NNC2"/>
<accession>A0A816NNC2</accession>
<protein>
    <submittedName>
        <fullName evidence="1">(rape) hypothetical protein</fullName>
    </submittedName>
</protein>
<name>A0A816NNC2_BRANA</name>